<dbReference type="eggNOG" id="COG0650">
    <property type="taxonomic scope" value="Bacteria"/>
</dbReference>
<dbReference type="GO" id="GO:0005886">
    <property type="term" value="C:plasma membrane"/>
    <property type="evidence" value="ECO:0007669"/>
    <property type="project" value="TreeGrafter"/>
</dbReference>
<feature type="transmembrane region" description="Helical" evidence="5">
    <location>
        <begin position="206"/>
        <end position="227"/>
    </location>
</feature>
<feature type="transmembrane region" description="Helical" evidence="5">
    <location>
        <begin position="6"/>
        <end position="26"/>
    </location>
</feature>
<dbReference type="RefSeq" id="WP_015738576.1">
    <property type="nucleotide sequence ID" value="NC_013385.1"/>
</dbReference>
<evidence type="ECO:0000256" key="3">
    <source>
        <dbReference type="ARBA" id="ARBA00022989"/>
    </source>
</evidence>
<name>C9RBS1_AMMDK</name>
<keyword evidence="4 5" id="KW-0472">Membrane</keyword>
<comment type="subcellular location">
    <subcellularLocation>
        <location evidence="1">Membrane</location>
        <topology evidence="1">Multi-pass membrane protein</topology>
    </subcellularLocation>
</comment>
<feature type="transmembrane region" description="Helical" evidence="5">
    <location>
        <begin position="65"/>
        <end position="84"/>
    </location>
</feature>
<dbReference type="STRING" id="429009.Adeg_0550"/>
<dbReference type="PANTHER" id="PTHR43359:SF1">
    <property type="entry name" value="FORMATE HYDROGENLYASE SUBUNIT 4-RELATED"/>
    <property type="match status" value="1"/>
</dbReference>
<protein>
    <submittedName>
        <fullName evidence="6">Respiratory-chain NADH dehydrogenase subunit 1</fullName>
    </submittedName>
</protein>
<dbReference type="Pfam" id="PF00146">
    <property type="entry name" value="NADHdh"/>
    <property type="match status" value="1"/>
</dbReference>
<feature type="transmembrane region" description="Helical" evidence="5">
    <location>
        <begin position="233"/>
        <end position="250"/>
    </location>
</feature>
<feature type="transmembrane region" description="Helical" evidence="5">
    <location>
        <begin position="130"/>
        <end position="152"/>
    </location>
</feature>
<dbReference type="EMBL" id="CP001785">
    <property type="protein sequence ID" value="ACX51698.1"/>
    <property type="molecule type" value="Genomic_DNA"/>
</dbReference>
<dbReference type="InterPro" id="IPR001694">
    <property type="entry name" value="NADH_UbQ_OxRdtase_su1/FPO"/>
</dbReference>
<gene>
    <name evidence="6" type="ordered locus">Adeg_0550</name>
</gene>
<dbReference type="HOGENOM" id="CLU_015134_0_2_9"/>
<proteinExistence type="predicted"/>
<keyword evidence="2 5" id="KW-0812">Transmembrane</keyword>
<feature type="transmembrane region" description="Helical" evidence="5">
    <location>
        <begin position="262"/>
        <end position="283"/>
    </location>
</feature>
<accession>C9RBS1</accession>
<evidence type="ECO:0000256" key="1">
    <source>
        <dbReference type="ARBA" id="ARBA00004141"/>
    </source>
</evidence>
<feature type="transmembrane region" description="Helical" evidence="5">
    <location>
        <begin position="158"/>
        <end position="175"/>
    </location>
</feature>
<feature type="transmembrane region" description="Helical" evidence="5">
    <location>
        <begin position="90"/>
        <end position="109"/>
    </location>
</feature>
<dbReference type="AlphaFoldDB" id="C9RBS1"/>
<evidence type="ECO:0000256" key="2">
    <source>
        <dbReference type="ARBA" id="ARBA00022692"/>
    </source>
</evidence>
<dbReference type="OrthoDB" id="9778499at2"/>
<keyword evidence="7" id="KW-1185">Reference proteome</keyword>
<evidence type="ECO:0000256" key="5">
    <source>
        <dbReference type="SAM" id="Phobius"/>
    </source>
</evidence>
<sequence length="288" mass="32062">MNGTNWLVVLAVLIGAPLLGGFLRGIDRKLTARLQGRIGPPIWQPFYDFLKLMGKKTLISSRATLAWACGYLALTLLATVLFFLGQDLLAVVLILGFGGACLALGAYSVRSPYAHLGANRELLQMFAYEPVLLLTAVAIFLKTGSFQVASVFRHEGALIYSLWPTFLAVLAALTIKMRKSPFDIAASEHAHQELVRGVYTEYSGKSLALIELAHWYELVLLLGLVFLFWAHPWWAGLLLAAFSFFLEILIDNILARLRWRTMLYFTWVEGMGLALANIVYLNLVRGLL</sequence>
<evidence type="ECO:0000313" key="6">
    <source>
        <dbReference type="EMBL" id="ACX51698.1"/>
    </source>
</evidence>
<organism evidence="6 7">
    <name type="scientific">Ammonifex degensii (strain DSM 10501 / KC4)</name>
    <dbReference type="NCBI Taxonomy" id="429009"/>
    <lineage>
        <taxon>Bacteria</taxon>
        <taxon>Bacillati</taxon>
        <taxon>Bacillota</taxon>
        <taxon>Clostridia</taxon>
        <taxon>Thermoanaerobacterales</taxon>
        <taxon>Thermoanaerobacteraceae</taxon>
        <taxon>Ammonifex</taxon>
    </lineage>
</organism>
<dbReference type="KEGG" id="adg:Adeg_0550"/>
<reference evidence="6 7" key="1">
    <citation type="submission" date="2009-10" db="EMBL/GenBank/DDBJ databases">
        <title>Complete sequence of chromosome of Ammonifex degensii KC4.</title>
        <authorList>
            <consortium name="US DOE Joint Genome Institute"/>
            <person name="Kerfeld C."/>
            <person name="Goodner B."/>
            <person name="Huber H."/>
            <person name="Stetter K."/>
            <person name="Lucas S."/>
            <person name="Copeland A."/>
            <person name="Lapidus A."/>
            <person name="Glavina del Rio T."/>
            <person name="Dalin E."/>
            <person name="Tice H."/>
            <person name="Bruce D."/>
            <person name="Goodwin L."/>
            <person name="Pitluck S."/>
            <person name="Saunders E."/>
            <person name="Brettin T."/>
            <person name="Detter J.C."/>
            <person name="Han C."/>
            <person name="Larimer F."/>
            <person name="Land M."/>
            <person name="Hauser L."/>
            <person name="Kyrpides N."/>
            <person name="Ovchinnikova G."/>
            <person name="Richardson P."/>
        </authorList>
    </citation>
    <scope>NUCLEOTIDE SEQUENCE [LARGE SCALE GENOMIC DNA]</scope>
    <source>
        <strain evidence="7">DSM 10501 / KC4</strain>
    </source>
</reference>
<dbReference type="PANTHER" id="PTHR43359">
    <property type="entry name" value="FORMATE HYDROGENLYASE SUBUNIT 4"/>
    <property type="match status" value="1"/>
</dbReference>
<keyword evidence="3 5" id="KW-1133">Transmembrane helix</keyword>
<dbReference type="InterPro" id="IPR052561">
    <property type="entry name" value="ComplexI_Subunit1"/>
</dbReference>
<evidence type="ECO:0000313" key="7">
    <source>
        <dbReference type="Proteomes" id="UP000002620"/>
    </source>
</evidence>
<dbReference type="Proteomes" id="UP000002620">
    <property type="component" value="Chromosome"/>
</dbReference>
<evidence type="ECO:0000256" key="4">
    <source>
        <dbReference type="ARBA" id="ARBA00023136"/>
    </source>
</evidence>